<name>A0A4S3KVP7_9GAMM</name>
<reference evidence="3 4" key="1">
    <citation type="submission" date="2019-03" db="EMBL/GenBank/DDBJ databases">
        <title>Genomic Encyclopedia of Type Strains, Phase IV (KMG-IV): sequencing the most valuable type-strain genomes for metagenomic binning, comparative biology and taxonomic classification.</title>
        <authorList>
            <person name="Goeker M."/>
        </authorList>
    </citation>
    <scope>NUCLEOTIDE SEQUENCE [LARGE SCALE GENOMIC DNA]</scope>
    <source>
        <strain evidence="3 4">DSM 21944</strain>
    </source>
</reference>
<keyword evidence="1" id="KW-0732">Signal</keyword>
<evidence type="ECO:0000256" key="1">
    <source>
        <dbReference type="SAM" id="SignalP"/>
    </source>
</evidence>
<dbReference type="RefSeq" id="WP_123521201.1">
    <property type="nucleotide sequence ID" value="NZ_JBHLWF010000079.1"/>
</dbReference>
<dbReference type="EMBL" id="SMAF01000028">
    <property type="protein sequence ID" value="TCS93337.1"/>
    <property type="molecule type" value="Genomic_DNA"/>
</dbReference>
<sequence length="729" mass="79229">MRARSIFIALLLLGSAGAGQAQTQCNGAGLPNPVMFVLQYPVPNDFATIGAVFANHRAGIAGSGRGGDLMVCYPDGTLRNLTAEAGFGTTGFQGAQSIVVRDPAVHWTGQKAVFAMAIGAPTQQYQNPSHYFQLYEVTGLAQGQTASISVVPNQPAQYNNVQPAYLPDDRIVFVSDRPRNGQRHLYPQHDEYESTATPTGLWRLDPASGELILLQHSPSGSFDPLVDRHGRIVFTRWDHLQRDQQAEGTGNYYGNFNWASEAADAPRLDTVEEVFPEPRLNSGNVNGLRFNHFSPWQIRADGTGEETLNHIGRHELHAYFDRSFNDDPSLVEFIAGGTPRPNPNAVLNLTHLAEDPTTPGRYLGVDAPEFGTHGSGHLVAFVATPQMQARDLVIQYLHDRSAHGFYENGNAPAAFSGRYRNPVVLSDGTILAAHTTSASYASNLGTRPAPVPSYRFRIRRLAPAGSGQFAPGAALTDGIERSVSFWDPDVMVTYSGEFWELSPVEVVARERPPLQLEPAPEPPEQQAAAAAGANLESLRQFMRAWNLGLVVVRNATTRDRLDRQQPFNLRVPGGVQTLGNGGRIYDVTDMQMFQADQIRGIGGINNPRPGRRVLAQVMHDPAALRFLPPNPDAPDGSAVIASDGSVAMFVPARRALSWQLTGPQGEAVVRERYWLTLQPGEIRACDGCHGSTPTNQAGQPVAANMPIALRDLLGWFAANGDPLFADDFE</sequence>
<protein>
    <recommendedName>
        <fullName evidence="2">Hydrazine synthase alpha subunit middle domain-containing protein</fullName>
    </recommendedName>
</protein>
<organism evidence="3 4">
    <name type="scientific">Pseudofulvimonas gallinarii</name>
    <dbReference type="NCBI Taxonomy" id="634155"/>
    <lineage>
        <taxon>Bacteria</taxon>
        <taxon>Pseudomonadati</taxon>
        <taxon>Pseudomonadota</taxon>
        <taxon>Gammaproteobacteria</taxon>
        <taxon>Lysobacterales</taxon>
        <taxon>Rhodanobacteraceae</taxon>
        <taxon>Pseudofulvimonas</taxon>
    </lineage>
</organism>
<proteinExistence type="predicted"/>
<dbReference type="Proteomes" id="UP000294599">
    <property type="component" value="Unassembled WGS sequence"/>
</dbReference>
<dbReference type="AlphaFoldDB" id="A0A4S3KVP7"/>
<evidence type="ECO:0000313" key="4">
    <source>
        <dbReference type="Proteomes" id="UP000294599"/>
    </source>
</evidence>
<evidence type="ECO:0000313" key="3">
    <source>
        <dbReference type="EMBL" id="TCS93337.1"/>
    </source>
</evidence>
<feature type="domain" description="Hydrazine synthase alpha subunit middle" evidence="2">
    <location>
        <begin position="636"/>
        <end position="689"/>
    </location>
</feature>
<comment type="caution">
    <text evidence="3">The sequence shown here is derived from an EMBL/GenBank/DDBJ whole genome shotgun (WGS) entry which is preliminary data.</text>
</comment>
<evidence type="ECO:0000259" key="2">
    <source>
        <dbReference type="Pfam" id="PF18582"/>
    </source>
</evidence>
<accession>A0A4S3KVP7</accession>
<gene>
    <name evidence="3" type="ORF">EDC25_12818</name>
</gene>
<feature type="chain" id="PRO_5030100286" description="Hydrazine synthase alpha subunit middle domain-containing protein" evidence="1">
    <location>
        <begin position="22"/>
        <end position="729"/>
    </location>
</feature>
<dbReference type="OrthoDB" id="221261at2"/>
<dbReference type="Pfam" id="PF18582">
    <property type="entry name" value="HZS_alpha"/>
    <property type="match status" value="1"/>
</dbReference>
<feature type="signal peptide" evidence="1">
    <location>
        <begin position="1"/>
        <end position="21"/>
    </location>
</feature>
<dbReference type="SUPFAM" id="SSF82171">
    <property type="entry name" value="DPP6 N-terminal domain-like"/>
    <property type="match status" value="1"/>
</dbReference>
<keyword evidence="4" id="KW-1185">Reference proteome</keyword>
<dbReference type="InterPro" id="IPR040698">
    <property type="entry name" value="HZS_alpha_mid"/>
</dbReference>